<keyword evidence="2" id="KW-1185">Reference proteome</keyword>
<comment type="caution">
    <text evidence="1">The sequence shown here is derived from an EMBL/GenBank/DDBJ whole genome shotgun (WGS) entry which is preliminary data.</text>
</comment>
<evidence type="ECO:0000313" key="1">
    <source>
        <dbReference type="EMBL" id="GGP02163.1"/>
    </source>
</evidence>
<protein>
    <submittedName>
        <fullName evidence="1">Uncharacterized protein</fullName>
    </submittedName>
</protein>
<organism evidence="1 2">
    <name type="scientific">Nonomuraea glycinis</name>
    <dbReference type="NCBI Taxonomy" id="2047744"/>
    <lineage>
        <taxon>Bacteria</taxon>
        <taxon>Bacillati</taxon>
        <taxon>Actinomycetota</taxon>
        <taxon>Actinomycetes</taxon>
        <taxon>Streptosporangiales</taxon>
        <taxon>Streptosporangiaceae</taxon>
        <taxon>Nonomuraea</taxon>
    </lineage>
</organism>
<reference evidence="1" key="1">
    <citation type="journal article" date="2014" name="Int. J. Syst. Evol. Microbiol.">
        <title>Complete genome sequence of Corynebacterium casei LMG S-19264T (=DSM 44701T), isolated from a smear-ripened cheese.</title>
        <authorList>
            <consortium name="US DOE Joint Genome Institute (JGI-PGF)"/>
            <person name="Walter F."/>
            <person name="Albersmeier A."/>
            <person name="Kalinowski J."/>
            <person name="Ruckert C."/>
        </authorList>
    </citation>
    <scope>NUCLEOTIDE SEQUENCE</scope>
    <source>
        <strain evidence="1">CGMCC 4.7430</strain>
    </source>
</reference>
<dbReference type="RefSeq" id="WP_189137075.1">
    <property type="nucleotide sequence ID" value="NZ_BMNK01000001.1"/>
</dbReference>
<evidence type="ECO:0000313" key="2">
    <source>
        <dbReference type="Proteomes" id="UP000660745"/>
    </source>
</evidence>
<name>A0A918A359_9ACTN</name>
<reference evidence="1" key="2">
    <citation type="submission" date="2020-09" db="EMBL/GenBank/DDBJ databases">
        <authorList>
            <person name="Sun Q."/>
            <person name="Zhou Y."/>
        </authorList>
    </citation>
    <scope>NUCLEOTIDE SEQUENCE</scope>
    <source>
        <strain evidence="1">CGMCC 4.7430</strain>
    </source>
</reference>
<sequence>MVDRLQTPYSPRILRAVREGLARPGTPRERVDHLIDLADWRTRPSGSAPEPLPPVTEDDVRLVCWIAIA</sequence>
<dbReference type="EMBL" id="BMNK01000001">
    <property type="protein sequence ID" value="GGP02163.1"/>
    <property type="molecule type" value="Genomic_DNA"/>
</dbReference>
<dbReference type="Proteomes" id="UP000660745">
    <property type="component" value="Unassembled WGS sequence"/>
</dbReference>
<dbReference type="AlphaFoldDB" id="A0A918A359"/>
<accession>A0A918A359</accession>
<proteinExistence type="predicted"/>
<gene>
    <name evidence="1" type="ORF">GCM10012278_08300</name>
</gene>